<protein>
    <submittedName>
        <fullName evidence="1">McrBC 5-methylcytosine restriction system component</fullName>
    </submittedName>
</protein>
<proteinExistence type="predicted"/>
<dbReference type="InterPro" id="IPR019292">
    <property type="entry name" value="McrC"/>
</dbReference>
<dbReference type="EMBL" id="SOQZ01000003">
    <property type="protein sequence ID" value="TDY11957.1"/>
    <property type="molecule type" value="Genomic_DNA"/>
</dbReference>
<organism evidence="1 2">
    <name type="scientific">Meridianimaribacter flavus</name>
    <dbReference type="NCBI Taxonomy" id="571115"/>
    <lineage>
        <taxon>Bacteria</taxon>
        <taxon>Pseudomonadati</taxon>
        <taxon>Bacteroidota</taxon>
        <taxon>Flavobacteriia</taxon>
        <taxon>Flavobacteriales</taxon>
        <taxon>Flavobacteriaceae</taxon>
        <taxon>Meridianimaribacter</taxon>
    </lineage>
</organism>
<comment type="caution">
    <text evidence="1">The sequence shown here is derived from an EMBL/GenBank/DDBJ whole genome shotgun (WGS) entry which is preliminary data.</text>
</comment>
<sequence>MEISIPNNHNYYEEDPLSEAYLREQTGIRSKKKSRDLVNNLFSSVFELKTNNTKLKKLQIVGFKNQKNKEEDNLILKLYTKEISENQKEYFIQSGLFSGVVYHKGCKFNITTRHGDVFLRRMLNFVNDIYVDKENSNASRKEEYNDFQYIISYLFIESLEKASVLGLPKEYQSITQRSHKVRGKIDLNAYLKKDIPFQGELTTTYREQVYIKEICDVLYLTLKKLERKFGKDINNKLFNINQLLKQNYSGQYVNIETLHKAKKHRILHNPLYAPFKNVIEYAEIILLEHDLNPKENNTLETSGYLFDVSQLFEVYLEKLLSRHFKDWYLTGQEELKLYQGLFYSRKMFPDLVLKHKYSNKIIVFDAKFKKMHLETKQSKYSDLDRSDFYQIHTYIQYFQQDVIIGGLLYPLSKPLNKEKAYSNSLFGKEDSNTIKFIVDGVFVNENMNMEQLLNSEQEFLTRIDTLIESSLNLKEQYFEVT</sequence>
<evidence type="ECO:0000313" key="2">
    <source>
        <dbReference type="Proteomes" id="UP000294930"/>
    </source>
</evidence>
<evidence type="ECO:0000313" key="1">
    <source>
        <dbReference type="EMBL" id="TDY11957.1"/>
    </source>
</evidence>
<name>A0ABY2G714_9FLAO</name>
<gene>
    <name evidence="1" type="ORF">A8975_1799</name>
</gene>
<dbReference type="Pfam" id="PF10117">
    <property type="entry name" value="McrBC"/>
    <property type="match status" value="1"/>
</dbReference>
<dbReference type="Proteomes" id="UP000294930">
    <property type="component" value="Unassembled WGS sequence"/>
</dbReference>
<accession>A0ABY2G714</accession>
<dbReference type="RefSeq" id="WP_134199897.1">
    <property type="nucleotide sequence ID" value="NZ_SOQZ01000003.1"/>
</dbReference>
<reference evidence="1 2" key="1">
    <citation type="submission" date="2019-03" db="EMBL/GenBank/DDBJ databases">
        <title>Genomic Encyclopedia of Type Strains, Phase III (KMG-III): the genomes of soil and plant-associated and newly described type strains.</title>
        <authorList>
            <person name="Whitman W."/>
        </authorList>
    </citation>
    <scope>NUCLEOTIDE SEQUENCE [LARGE SCALE GENOMIC DNA]</scope>
    <source>
        <strain evidence="1 2">CGMCC 1.10957</strain>
    </source>
</reference>
<dbReference type="PANTHER" id="PTHR38733:SF1">
    <property type="entry name" value="TYPE IV METHYL-DIRECTED RESTRICTION ENZYME ECOKMCRBC"/>
    <property type="match status" value="1"/>
</dbReference>
<dbReference type="PANTHER" id="PTHR38733">
    <property type="entry name" value="PROTEIN MCRC"/>
    <property type="match status" value="1"/>
</dbReference>
<keyword evidence="2" id="KW-1185">Reference proteome</keyword>